<accession>A0AAN9ARB4</accession>
<protein>
    <recommendedName>
        <fullName evidence="7">Large ribosomal subunit protein mL53</fullName>
    </recommendedName>
    <alternativeName>
        <fullName evidence="8">39S ribosomal protein L53, mitochondrial</fullName>
    </alternativeName>
</protein>
<name>A0AAN9ARB4_9CAEN</name>
<gene>
    <name evidence="9" type="ORF">V1264_009341</name>
</gene>
<reference evidence="9 10" key="1">
    <citation type="submission" date="2024-02" db="EMBL/GenBank/DDBJ databases">
        <title>Chromosome-scale genome assembly of the rough periwinkle Littorina saxatilis.</title>
        <authorList>
            <person name="De Jode A."/>
            <person name="Faria R."/>
            <person name="Formenti G."/>
            <person name="Sims Y."/>
            <person name="Smith T.P."/>
            <person name="Tracey A."/>
            <person name="Wood J.M.D."/>
            <person name="Zagrodzka Z.B."/>
            <person name="Johannesson K."/>
            <person name="Butlin R.K."/>
            <person name="Leder E.H."/>
        </authorList>
    </citation>
    <scope>NUCLEOTIDE SEQUENCE [LARGE SCALE GENOMIC DNA]</scope>
    <source>
        <strain evidence="9">Snail1</strain>
        <tissue evidence="9">Muscle</tissue>
    </source>
</reference>
<dbReference type="GO" id="GO:0005762">
    <property type="term" value="C:mitochondrial large ribosomal subunit"/>
    <property type="evidence" value="ECO:0007669"/>
    <property type="project" value="TreeGrafter"/>
</dbReference>
<comment type="similarity">
    <text evidence="2">Belongs to the mitochondrion-specific ribosomal protein mL53 family.</text>
</comment>
<evidence type="ECO:0000313" key="10">
    <source>
        <dbReference type="Proteomes" id="UP001374579"/>
    </source>
</evidence>
<sequence length="122" mass="13947">MAQRGIAKLLKSYHLRAVKSMKFTFDPYGSNVRSIREVLYQMHFPKIVSTNPGALLKVDIKSDRTEPCMDVSFVDGHRLLMKTGNLSTLEVLDHLWEFIDTKDPKKDEAPALKTKASKARKR</sequence>
<evidence type="ECO:0000256" key="4">
    <source>
        <dbReference type="ARBA" id="ARBA00022980"/>
    </source>
</evidence>
<dbReference type="Proteomes" id="UP001374579">
    <property type="component" value="Unassembled WGS sequence"/>
</dbReference>
<comment type="caution">
    <text evidence="9">The sequence shown here is derived from an EMBL/GenBank/DDBJ whole genome shotgun (WGS) entry which is preliminary data.</text>
</comment>
<dbReference type="EMBL" id="JBAMIC010000022">
    <property type="protein sequence ID" value="KAK7091687.1"/>
    <property type="molecule type" value="Genomic_DNA"/>
</dbReference>
<dbReference type="InterPro" id="IPR052473">
    <property type="entry name" value="mtLSU_mL53"/>
</dbReference>
<dbReference type="Pfam" id="PF10780">
    <property type="entry name" value="MRP_L53"/>
    <property type="match status" value="1"/>
</dbReference>
<evidence type="ECO:0000256" key="6">
    <source>
        <dbReference type="ARBA" id="ARBA00023274"/>
    </source>
</evidence>
<dbReference type="Gene3D" id="3.40.30.10">
    <property type="entry name" value="Glutaredoxin"/>
    <property type="match status" value="1"/>
</dbReference>
<dbReference type="InterPro" id="IPR019716">
    <property type="entry name" value="Ribosomal_mL53"/>
</dbReference>
<keyword evidence="4" id="KW-0689">Ribosomal protein</keyword>
<evidence type="ECO:0000256" key="3">
    <source>
        <dbReference type="ARBA" id="ARBA00022946"/>
    </source>
</evidence>
<keyword evidence="5" id="KW-0496">Mitochondrion</keyword>
<keyword evidence="3" id="KW-0809">Transit peptide</keyword>
<dbReference type="AlphaFoldDB" id="A0AAN9ARB4"/>
<evidence type="ECO:0000256" key="1">
    <source>
        <dbReference type="ARBA" id="ARBA00004173"/>
    </source>
</evidence>
<keyword evidence="10" id="KW-1185">Reference proteome</keyword>
<keyword evidence="6" id="KW-0687">Ribonucleoprotein</keyword>
<organism evidence="9 10">
    <name type="scientific">Littorina saxatilis</name>
    <dbReference type="NCBI Taxonomy" id="31220"/>
    <lineage>
        <taxon>Eukaryota</taxon>
        <taxon>Metazoa</taxon>
        <taxon>Spiralia</taxon>
        <taxon>Lophotrochozoa</taxon>
        <taxon>Mollusca</taxon>
        <taxon>Gastropoda</taxon>
        <taxon>Caenogastropoda</taxon>
        <taxon>Littorinimorpha</taxon>
        <taxon>Littorinoidea</taxon>
        <taxon>Littorinidae</taxon>
        <taxon>Littorina</taxon>
    </lineage>
</organism>
<dbReference type="PANTHER" id="PTHR33618:SF1">
    <property type="entry name" value="LARGE RIBOSOMAL SUBUNIT PROTEIN ML53"/>
    <property type="match status" value="1"/>
</dbReference>
<evidence type="ECO:0000313" key="9">
    <source>
        <dbReference type="EMBL" id="KAK7091687.1"/>
    </source>
</evidence>
<evidence type="ECO:0000256" key="7">
    <source>
        <dbReference type="ARBA" id="ARBA00035180"/>
    </source>
</evidence>
<dbReference type="PANTHER" id="PTHR33618">
    <property type="entry name" value="39S RIBOSOMAL PROTEIN L53, MITOCHONDRIAL"/>
    <property type="match status" value="1"/>
</dbReference>
<evidence type="ECO:0000256" key="5">
    <source>
        <dbReference type="ARBA" id="ARBA00023128"/>
    </source>
</evidence>
<evidence type="ECO:0000256" key="8">
    <source>
        <dbReference type="ARBA" id="ARBA00042721"/>
    </source>
</evidence>
<comment type="subcellular location">
    <subcellularLocation>
        <location evidence="1">Mitochondrion</location>
    </subcellularLocation>
</comment>
<proteinExistence type="inferred from homology"/>
<evidence type="ECO:0000256" key="2">
    <source>
        <dbReference type="ARBA" id="ARBA00005557"/>
    </source>
</evidence>